<evidence type="ECO:0000313" key="1">
    <source>
        <dbReference type="EMBL" id="CAJ2508767.1"/>
    </source>
</evidence>
<comment type="caution">
    <text evidence="1">The sequence shown here is derived from an EMBL/GenBank/DDBJ whole genome shotgun (WGS) entry which is preliminary data.</text>
</comment>
<keyword evidence="2" id="KW-1185">Reference proteome</keyword>
<organism evidence="1 2">
    <name type="scientific">Anthostomella pinea</name>
    <dbReference type="NCBI Taxonomy" id="933095"/>
    <lineage>
        <taxon>Eukaryota</taxon>
        <taxon>Fungi</taxon>
        <taxon>Dikarya</taxon>
        <taxon>Ascomycota</taxon>
        <taxon>Pezizomycotina</taxon>
        <taxon>Sordariomycetes</taxon>
        <taxon>Xylariomycetidae</taxon>
        <taxon>Xylariales</taxon>
        <taxon>Xylariaceae</taxon>
        <taxon>Anthostomella</taxon>
    </lineage>
</organism>
<dbReference type="AlphaFoldDB" id="A0AAI8VPM9"/>
<dbReference type="EMBL" id="CAUWAG010000012">
    <property type="protein sequence ID" value="CAJ2508767.1"/>
    <property type="molecule type" value="Genomic_DNA"/>
</dbReference>
<evidence type="ECO:0000313" key="2">
    <source>
        <dbReference type="Proteomes" id="UP001295740"/>
    </source>
</evidence>
<proteinExistence type="predicted"/>
<name>A0AAI8VPM9_9PEZI</name>
<gene>
    <name evidence="1" type="ORF">KHLLAP_LOCUS9235</name>
</gene>
<accession>A0AAI8VPM9</accession>
<reference evidence="1" key="1">
    <citation type="submission" date="2023-10" db="EMBL/GenBank/DDBJ databases">
        <authorList>
            <person name="Hackl T."/>
        </authorList>
    </citation>
    <scope>NUCLEOTIDE SEQUENCE</scope>
</reference>
<protein>
    <submittedName>
        <fullName evidence="1">Uu.00g137930.m01.CDS01</fullName>
    </submittedName>
</protein>
<sequence length="50" mass="5810">MHWSSLNMLQVMELSKLEAQYPHIINEGTSQEFLHKVKTISALWAKKNPT</sequence>
<dbReference type="Proteomes" id="UP001295740">
    <property type="component" value="Unassembled WGS sequence"/>
</dbReference>